<organism evidence="1 2">
    <name type="scientific">Naganishia adeliensis</name>
    <dbReference type="NCBI Taxonomy" id="92952"/>
    <lineage>
        <taxon>Eukaryota</taxon>
        <taxon>Fungi</taxon>
        <taxon>Dikarya</taxon>
        <taxon>Basidiomycota</taxon>
        <taxon>Agaricomycotina</taxon>
        <taxon>Tremellomycetes</taxon>
        <taxon>Filobasidiales</taxon>
        <taxon>Filobasidiaceae</taxon>
        <taxon>Naganishia</taxon>
    </lineage>
</organism>
<dbReference type="Proteomes" id="UP001230649">
    <property type="component" value="Unassembled WGS sequence"/>
</dbReference>
<sequence length="1531" mass="169908">MSFLLKGKGREPAQLTYRSPTPPPPLLDGIQTDEPYVSYHAVHTAFPDAHHSDVDIQHFDFPYSVPEDAEFDSSSDANSSGTAQDSELASSVSYLPEAQILARILGDGRTLELRWLGYIDKSARKIKSDNETLIRISFPRTLRNISASKCLYVNPSTGALTVVVLDQQNRIYRLQFDAPLRQLEKGYMFSLDRHSMFRSAIDASYGMPSRRHRDGPEQQVIWSVYSEEGVAIGLEGCLLRCLWHGQDWSFFPIANAAKPKTGRGWPFNSEPQLPHASQTIALTTYKPQYSANASTFAYTLSRGRTLRSFNLTDLCPVGKVVDVHHGIEGLTRDGVERSSQLQNETEYDASEESIPQVPLLQVLPASDNDWHFIFVLLPTPKGVQGGAILRTYTARIRKNDIVDLSAVGYISCSEETLEADFRGFSVEATPGLATLAAFSAGHPESVSQLDDAVWKVWTAWDLGGQALVEWSSLTTMLRPGNAEEDAMVVSTISTSVVPGRPVTNPWKKVHDLSTILEPEVVFDSTYIDELIDATDYNPEAPSVDIKEHMLPLIFYPGRFSQHTLNATLAEYHANLPKAFQEAQYLQDPDVSIDVKVGEIIGCNVRLGEDDETGLPKLEEFREDFKREYLGFWAGLQAQERQSRWPLLLAPSNGNILSSGVIVIGREGVIAPTTDDEISLMVWLLDKAETDDTQQTAAEKATLLTMGRDALLPFLSGIAEPTRRTEMSMALSAASVVAKSMTTQSRNEQQTKILDSLASHLAGYSVDEAIEAILAKNGFDSESMLKLGPGITAAFEDGYPARQAIEACLDILSRPLPIYSKEHLTFFGSSTAVAAATQSLNLRSKVLFELLLVILVLRSGAADAVEEGDAQELQEEWFNLIARATVILQRTLVAHWLTKWRSDGTGKLRGKASDPEEHEIFRKLFVPTDEQTESLDPQTYYSMFHALLMGLDVAIDTNNNQGNVSINSLSEAALRTTPIAKFGDTVDASARDVVLANRLFNMGLTAYASAMTVFWPSQNGMAYVRAKAMVLSGESEEAAKIFLSLANTIAEPDWAQTDEAGLVDVLPAPVRWGGLPAFYHHVMDVFEAYGFVQQSTIFAELAIRALPSTYPTAEALHKKVFRAYIAMDKYEEAYAAMIANPFADFATDSVGTERPLGDLIHAMCHNNQIQALLSLPFIGLENQVEQELTFRARNSDPLSTPNYYQILFAWHIMKTDYRQAGVTMYLQGRRIADHMNSTRNRRHGEDSRSGEDYGNYLAKQAQSYLAVIQAFSLTDSKNSWFTIPATQSAPFLHEQKRRKVSSSIPSTEFSSRVRDVQIVKLEDVKKEYSAVVALLTVVRRIGGELDPDAPLSLEDCISDATAFAWLETSPISSTWTGTLAERSWRYLQQMLQTHRPSTLPAGQYYQAVIQTALELNRHFPLPLWLLEWAVTDQSGGFETLIREALKWGLVAESVEWCRAYIMRSFADMPVTLSNGAVRPVYTPYTTFDQVAAAVKAMAEGTDDEKRSKEGAAKSVDELKVELDRRAASLEGR</sequence>
<comment type="caution">
    <text evidence="1">The sequence shown here is derived from an EMBL/GenBank/DDBJ whole genome shotgun (WGS) entry which is preliminary data.</text>
</comment>
<evidence type="ECO:0000313" key="2">
    <source>
        <dbReference type="Proteomes" id="UP001230649"/>
    </source>
</evidence>
<protein>
    <submittedName>
        <fullName evidence="1">Uncharacterized protein</fullName>
    </submittedName>
</protein>
<reference evidence="1" key="1">
    <citation type="submission" date="2023-04" db="EMBL/GenBank/DDBJ databases">
        <title>Draft Genome sequencing of Naganishia species isolated from polar environments using Oxford Nanopore Technology.</title>
        <authorList>
            <person name="Leo P."/>
            <person name="Venkateswaran K."/>
        </authorList>
    </citation>
    <scope>NUCLEOTIDE SEQUENCE</scope>
    <source>
        <strain evidence="1">MNA-CCFEE 5262</strain>
    </source>
</reference>
<accession>A0ACC2W4P8</accession>
<keyword evidence="2" id="KW-1185">Reference proteome</keyword>
<proteinExistence type="predicted"/>
<name>A0ACC2W4P8_9TREE</name>
<gene>
    <name evidence="1" type="ORF">QFC20_004112</name>
</gene>
<evidence type="ECO:0000313" key="1">
    <source>
        <dbReference type="EMBL" id="KAJ9106051.1"/>
    </source>
</evidence>
<dbReference type="EMBL" id="JASBWS010000044">
    <property type="protein sequence ID" value="KAJ9106051.1"/>
    <property type="molecule type" value="Genomic_DNA"/>
</dbReference>